<evidence type="ECO:0000313" key="1">
    <source>
        <dbReference type="EMBL" id="EHM13761.1"/>
    </source>
</evidence>
<sequence length="74" mass="8410">MSSVYGDRLEIDFYDPRCFAWLWQTIRFSIRAGQTTWVLNNKVIFRGVPTWDELSAVIGQALGEVPASREGEAS</sequence>
<dbReference type="eggNOG" id="ENOG5033FBR">
    <property type="taxonomic scope" value="Bacteria"/>
</dbReference>
<protein>
    <submittedName>
        <fullName evidence="1">Uncharacterized protein</fullName>
    </submittedName>
</protein>
<dbReference type="STRING" id="885272.JonanDRAFT_1397"/>
<dbReference type="OrthoDB" id="5780at2"/>
<gene>
    <name evidence="1" type="ORF">JonanDRAFT_1397</name>
</gene>
<dbReference type="RefSeq" id="WP_008519448.1">
    <property type="nucleotide sequence ID" value="NZ_CM001376.1"/>
</dbReference>
<reference evidence="1 2" key="1">
    <citation type="submission" date="2011-11" db="EMBL/GenBank/DDBJ databases">
        <title>The Noncontiguous Finished genome of Jonquetella anthropi DSM 22815.</title>
        <authorList>
            <consortium name="US DOE Joint Genome Institute (JGI-PGF)"/>
            <person name="Lucas S."/>
            <person name="Copeland A."/>
            <person name="Lapidus A."/>
            <person name="Glavina del Rio T."/>
            <person name="Dalin E."/>
            <person name="Tice H."/>
            <person name="Bruce D."/>
            <person name="Goodwin L."/>
            <person name="Pitluck S."/>
            <person name="Peters L."/>
            <person name="Mikhailova N."/>
            <person name="Held B."/>
            <person name="Kyrpides N."/>
            <person name="Mavromatis K."/>
            <person name="Ivanova N."/>
            <person name="Markowitz V."/>
            <person name="Cheng J.-F."/>
            <person name="Hugenholtz P."/>
            <person name="Woyke T."/>
            <person name="Wu D."/>
            <person name="Gronow S."/>
            <person name="Wellnitz S."/>
            <person name="Brambilla E."/>
            <person name="Klenk H.-P."/>
            <person name="Eisen J.A."/>
        </authorList>
    </citation>
    <scope>NUCLEOTIDE SEQUENCE [LARGE SCALE GENOMIC DNA]</scope>
    <source>
        <strain evidence="1 2">DSM 22815</strain>
    </source>
</reference>
<accession>H0UIL6</accession>
<name>H0UIL6_9BACT</name>
<dbReference type="AlphaFoldDB" id="H0UIL6"/>
<organism evidence="1 2">
    <name type="scientific">Jonquetella anthropi DSM 22815</name>
    <dbReference type="NCBI Taxonomy" id="885272"/>
    <lineage>
        <taxon>Bacteria</taxon>
        <taxon>Thermotogati</taxon>
        <taxon>Synergistota</taxon>
        <taxon>Synergistia</taxon>
        <taxon>Synergistales</taxon>
        <taxon>Dethiosulfovibrionaceae</taxon>
        <taxon>Jonquetella</taxon>
    </lineage>
</organism>
<dbReference type="Proteomes" id="UP000003806">
    <property type="component" value="Chromosome"/>
</dbReference>
<evidence type="ECO:0000313" key="2">
    <source>
        <dbReference type="Proteomes" id="UP000003806"/>
    </source>
</evidence>
<dbReference type="HOGENOM" id="CLU_2682895_0_0_0"/>
<keyword evidence="2" id="KW-1185">Reference proteome</keyword>
<proteinExistence type="predicted"/>
<dbReference type="EMBL" id="CM001376">
    <property type="protein sequence ID" value="EHM13761.1"/>
    <property type="molecule type" value="Genomic_DNA"/>
</dbReference>